<keyword evidence="2" id="KW-1185">Reference proteome</keyword>
<reference evidence="1 2" key="1">
    <citation type="submission" date="2019-07" db="EMBL/GenBank/DDBJ databases">
        <title>WGS assembly of Gossypium mustelinum.</title>
        <authorList>
            <person name="Chen Z.J."/>
            <person name="Sreedasyam A."/>
            <person name="Ando A."/>
            <person name="Song Q."/>
            <person name="De L."/>
            <person name="Hulse-Kemp A."/>
            <person name="Ding M."/>
            <person name="Ye W."/>
            <person name="Kirkbride R."/>
            <person name="Jenkins J."/>
            <person name="Plott C."/>
            <person name="Lovell J."/>
            <person name="Lin Y.-M."/>
            <person name="Vaughn R."/>
            <person name="Liu B."/>
            <person name="Li W."/>
            <person name="Simpson S."/>
            <person name="Scheffler B."/>
            <person name="Saski C."/>
            <person name="Grover C."/>
            <person name="Hu G."/>
            <person name="Conover J."/>
            <person name="Carlson J."/>
            <person name="Shu S."/>
            <person name="Boston L."/>
            <person name="Williams M."/>
            <person name="Peterson D."/>
            <person name="Mcgee K."/>
            <person name="Jones D."/>
            <person name="Wendel J."/>
            <person name="Stelly D."/>
            <person name="Grimwood J."/>
            <person name="Schmutz J."/>
        </authorList>
    </citation>
    <scope>NUCLEOTIDE SEQUENCE [LARGE SCALE GENOMIC DNA]</scope>
    <source>
        <strain evidence="1">1408120.09</strain>
    </source>
</reference>
<evidence type="ECO:0000313" key="1">
    <source>
        <dbReference type="EMBL" id="TYJ31524.1"/>
    </source>
</evidence>
<sequence>MASFYLGLWGFSGFSFPGDRAAVRLSPTTTTYGGRRPRGSTGGRFLPFWCNGTRGAQPRASDLPTNHVGGVRRKGDSETLGFLNCFRLLG</sequence>
<dbReference type="AlphaFoldDB" id="A0A5D2Z064"/>
<protein>
    <submittedName>
        <fullName evidence="1">Uncharacterized protein</fullName>
    </submittedName>
</protein>
<dbReference type="EMBL" id="CM017641">
    <property type="protein sequence ID" value="TYJ31524.1"/>
    <property type="molecule type" value="Genomic_DNA"/>
</dbReference>
<dbReference type="Proteomes" id="UP000323597">
    <property type="component" value="Chromosome A06"/>
</dbReference>
<accession>A0A5D2Z064</accession>
<name>A0A5D2Z064_GOSMU</name>
<gene>
    <name evidence="1" type="ORF">E1A91_A06G205100v1</name>
</gene>
<evidence type="ECO:0000313" key="2">
    <source>
        <dbReference type="Proteomes" id="UP000323597"/>
    </source>
</evidence>
<organism evidence="1 2">
    <name type="scientific">Gossypium mustelinum</name>
    <name type="common">Cotton</name>
    <name type="synonym">Gossypium caicoense</name>
    <dbReference type="NCBI Taxonomy" id="34275"/>
    <lineage>
        <taxon>Eukaryota</taxon>
        <taxon>Viridiplantae</taxon>
        <taxon>Streptophyta</taxon>
        <taxon>Embryophyta</taxon>
        <taxon>Tracheophyta</taxon>
        <taxon>Spermatophyta</taxon>
        <taxon>Magnoliopsida</taxon>
        <taxon>eudicotyledons</taxon>
        <taxon>Gunneridae</taxon>
        <taxon>Pentapetalae</taxon>
        <taxon>rosids</taxon>
        <taxon>malvids</taxon>
        <taxon>Malvales</taxon>
        <taxon>Malvaceae</taxon>
        <taxon>Malvoideae</taxon>
        <taxon>Gossypium</taxon>
    </lineage>
</organism>
<proteinExistence type="predicted"/>